<dbReference type="Pfam" id="PF07727">
    <property type="entry name" value="RVT_2"/>
    <property type="match status" value="1"/>
</dbReference>
<gene>
    <name evidence="3" type="ORF">GOP47_0010980</name>
</gene>
<organism evidence="3 4">
    <name type="scientific">Adiantum capillus-veneris</name>
    <name type="common">Maidenhair fern</name>
    <dbReference type="NCBI Taxonomy" id="13818"/>
    <lineage>
        <taxon>Eukaryota</taxon>
        <taxon>Viridiplantae</taxon>
        <taxon>Streptophyta</taxon>
        <taxon>Embryophyta</taxon>
        <taxon>Tracheophyta</taxon>
        <taxon>Polypodiopsida</taxon>
        <taxon>Polypodiidae</taxon>
        <taxon>Polypodiales</taxon>
        <taxon>Pteridineae</taxon>
        <taxon>Pteridaceae</taxon>
        <taxon>Vittarioideae</taxon>
        <taxon>Adiantum</taxon>
    </lineage>
</organism>
<feature type="region of interest" description="Disordered" evidence="1">
    <location>
        <begin position="1"/>
        <end position="81"/>
    </location>
</feature>
<feature type="compositionally biased region" description="Low complexity" evidence="1">
    <location>
        <begin position="12"/>
        <end position="24"/>
    </location>
</feature>
<evidence type="ECO:0000313" key="4">
    <source>
        <dbReference type="Proteomes" id="UP000886520"/>
    </source>
</evidence>
<name>A0A9D4UVZ3_ADICA</name>
<proteinExistence type="predicted"/>
<accession>A0A9D4UVZ3</accession>
<keyword evidence="4" id="KW-1185">Reference proteome</keyword>
<feature type="region of interest" description="Disordered" evidence="1">
    <location>
        <begin position="108"/>
        <end position="178"/>
    </location>
</feature>
<sequence length="381" mass="41430">SAPLLPHPVVLPPHGAAPSTVVGPTAPPAPTPLGAALLPLPVTLTPSADQHHSPPSSLAPVFQRPPSSQSALLSPPPPSMLRTYQTVRKRSLPPNKLRVAPYREPARYARLSTPPPSPSHVPAPESHATPPHIPIPSDVDEIEPESSASSTSSSTASSNGSSPHPPELDQAASSHRVRTHSIHDIYHATAFSTDERITAAPPDPLEDALPLSIADALASSESTLWHGAIMEELQDLEEANTWTLVPPSQHHNIGSCKGLLKKKYHPDGTVKRYKARLVASGFSQQYDVDYFDTYSPILGMTVFRLLVAIAAKFDLLLHHLDIKTDFLHGVLCELIYMFQPPHFANPAYPNHVCQLNKPIYGLEQSARQWYTRMHEYLIGCG</sequence>
<dbReference type="AlphaFoldDB" id="A0A9D4UVZ3"/>
<protein>
    <recommendedName>
        <fullName evidence="2">Reverse transcriptase Ty1/copia-type domain-containing protein</fullName>
    </recommendedName>
</protein>
<dbReference type="Proteomes" id="UP000886520">
    <property type="component" value="Chromosome 10"/>
</dbReference>
<feature type="domain" description="Reverse transcriptase Ty1/copia-type" evidence="2">
    <location>
        <begin position="240"/>
        <end position="377"/>
    </location>
</feature>
<dbReference type="OrthoDB" id="7473114at2759"/>
<feature type="non-terminal residue" evidence="3">
    <location>
        <position position="1"/>
    </location>
</feature>
<dbReference type="EMBL" id="JABFUD020000010">
    <property type="protein sequence ID" value="KAI5075019.1"/>
    <property type="molecule type" value="Genomic_DNA"/>
</dbReference>
<dbReference type="InterPro" id="IPR013103">
    <property type="entry name" value="RVT_2"/>
</dbReference>
<comment type="caution">
    <text evidence="3">The sequence shown here is derived from an EMBL/GenBank/DDBJ whole genome shotgun (WGS) entry which is preliminary data.</text>
</comment>
<feature type="compositionally biased region" description="Low complexity" evidence="1">
    <location>
        <begin position="32"/>
        <end position="48"/>
    </location>
</feature>
<evidence type="ECO:0000313" key="3">
    <source>
        <dbReference type="EMBL" id="KAI5075019.1"/>
    </source>
</evidence>
<reference evidence="3" key="1">
    <citation type="submission" date="2021-01" db="EMBL/GenBank/DDBJ databases">
        <title>Adiantum capillus-veneris genome.</title>
        <authorList>
            <person name="Fang Y."/>
            <person name="Liao Q."/>
        </authorList>
    </citation>
    <scope>NUCLEOTIDE SEQUENCE</scope>
    <source>
        <strain evidence="3">H3</strain>
        <tissue evidence="3">Leaf</tissue>
    </source>
</reference>
<evidence type="ECO:0000256" key="1">
    <source>
        <dbReference type="SAM" id="MobiDB-lite"/>
    </source>
</evidence>
<evidence type="ECO:0000259" key="2">
    <source>
        <dbReference type="Pfam" id="PF07727"/>
    </source>
</evidence>
<feature type="compositionally biased region" description="Pro residues" evidence="1">
    <location>
        <begin position="1"/>
        <end position="11"/>
    </location>
</feature>
<feature type="compositionally biased region" description="Low complexity" evidence="1">
    <location>
        <begin position="146"/>
        <end position="162"/>
    </location>
</feature>